<protein>
    <submittedName>
        <fullName evidence="2">Sugar kinase of the NBD/HSP70 family, may contain an N-terminal HTH domain</fullName>
    </submittedName>
</protein>
<dbReference type="OrthoDB" id="3189808at2"/>
<dbReference type="STRING" id="675864.SAMN04489747_1468"/>
<dbReference type="InterPro" id="IPR036388">
    <property type="entry name" value="WH-like_DNA-bd_sf"/>
</dbReference>
<evidence type="ECO:0000256" key="1">
    <source>
        <dbReference type="ARBA" id="ARBA00006479"/>
    </source>
</evidence>
<dbReference type="PANTHER" id="PTHR18964">
    <property type="entry name" value="ROK (REPRESSOR, ORF, KINASE) FAMILY"/>
    <property type="match status" value="1"/>
</dbReference>
<sequence length="390" mass="40256">MRHISGVATAGQLLGLIIETPLLTRAQLLDLTGISRTTLLGRLDALISLDLLVEEVAGGTGRPGRPAGRLRVKDVERTVLVAALGHTQAQLAVTDAAGTVLATTSYDHAITDGPGPVLGQAVDRLQELLTSSGRDPSTLCGVGLTVPGPVCSVDGRVESSIWLTGWNGMDLRSTLTARWPVPVLVDNDANVMALGEVTTHHPDAHTTLLVKAGFGVGAGLVVDGELHHARSSLEGELDHVRVPGADELCLCGRTGCLATVATGRVLVDRLREQGVDVTTPRDVTALARSGDAAARELLQRAGRSLGGVLAGAVAVLGPERLLVGGDLAASDELFTDAVREGLRENLHPPVLSTVQVATASTDGRGAIAGAVRLVRRAVFSVEAVDAALSA</sequence>
<dbReference type="SUPFAM" id="SSF46785">
    <property type="entry name" value="Winged helix' DNA-binding domain"/>
    <property type="match status" value="1"/>
</dbReference>
<dbReference type="InterPro" id="IPR043129">
    <property type="entry name" value="ATPase_NBD"/>
</dbReference>
<dbReference type="SUPFAM" id="SSF53067">
    <property type="entry name" value="Actin-like ATPase domain"/>
    <property type="match status" value="1"/>
</dbReference>
<dbReference type="EMBL" id="LT629688">
    <property type="protein sequence ID" value="SDD66295.1"/>
    <property type="molecule type" value="Genomic_DNA"/>
</dbReference>
<dbReference type="AlphaFoldDB" id="A0A1G6WMN0"/>
<proteinExistence type="inferred from homology"/>
<organism evidence="2 3">
    <name type="scientific">Auraticoccus monumenti</name>
    <dbReference type="NCBI Taxonomy" id="675864"/>
    <lineage>
        <taxon>Bacteria</taxon>
        <taxon>Bacillati</taxon>
        <taxon>Actinomycetota</taxon>
        <taxon>Actinomycetes</taxon>
        <taxon>Propionibacteriales</taxon>
        <taxon>Propionibacteriaceae</taxon>
        <taxon>Auraticoccus</taxon>
    </lineage>
</organism>
<evidence type="ECO:0000313" key="3">
    <source>
        <dbReference type="Proteomes" id="UP000198546"/>
    </source>
</evidence>
<comment type="similarity">
    <text evidence="1">Belongs to the ROK (NagC/XylR) family.</text>
</comment>
<keyword evidence="2" id="KW-0418">Kinase</keyword>
<dbReference type="Gene3D" id="1.10.10.10">
    <property type="entry name" value="Winged helix-like DNA-binding domain superfamily/Winged helix DNA-binding domain"/>
    <property type="match status" value="1"/>
</dbReference>
<gene>
    <name evidence="2" type="ORF">SAMN04489747_1468</name>
</gene>
<evidence type="ECO:0000313" key="2">
    <source>
        <dbReference type="EMBL" id="SDD66295.1"/>
    </source>
</evidence>
<dbReference type="Proteomes" id="UP000198546">
    <property type="component" value="Chromosome i"/>
</dbReference>
<reference evidence="2 3" key="1">
    <citation type="submission" date="2016-10" db="EMBL/GenBank/DDBJ databases">
        <authorList>
            <person name="de Groot N.N."/>
        </authorList>
    </citation>
    <scope>NUCLEOTIDE SEQUENCE [LARGE SCALE GENOMIC DNA]</scope>
    <source>
        <strain evidence="2 3">MON 2.2</strain>
    </source>
</reference>
<dbReference type="GO" id="GO:0016301">
    <property type="term" value="F:kinase activity"/>
    <property type="evidence" value="ECO:0007669"/>
    <property type="project" value="UniProtKB-KW"/>
</dbReference>
<keyword evidence="2" id="KW-0808">Transferase</keyword>
<dbReference type="InterPro" id="IPR036390">
    <property type="entry name" value="WH_DNA-bd_sf"/>
</dbReference>
<keyword evidence="3" id="KW-1185">Reference proteome</keyword>
<name>A0A1G6WMN0_9ACTN</name>
<dbReference type="InterPro" id="IPR000600">
    <property type="entry name" value="ROK"/>
</dbReference>
<dbReference type="PANTHER" id="PTHR18964:SF173">
    <property type="entry name" value="GLUCOKINASE"/>
    <property type="match status" value="1"/>
</dbReference>
<dbReference type="Gene3D" id="3.30.420.40">
    <property type="match status" value="2"/>
</dbReference>
<accession>A0A1G6WMN0</accession>
<dbReference type="Pfam" id="PF00480">
    <property type="entry name" value="ROK"/>
    <property type="match status" value="1"/>
</dbReference>
<dbReference type="RefSeq" id="WP_090591985.1">
    <property type="nucleotide sequence ID" value="NZ_LT629688.1"/>
</dbReference>